<dbReference type="EMBL" id="JBIEKR010000006">
    <property type="protein sequence ID" value="MFG6273266.1"/>
    <property type="molecule type" value="Genomic_DNA"/>
</dbReference>
<accession>A0ABW7DPM0</accession>
<gene>
    <name evidence="1" type="ORF">ACGTZG_08705</name>
</gene>
<dbReference type="RefSeq" id="WP_113856236.1">
    <property type="nucleotide sequence ID" value="NZ_CP011940.1"/>
</dbReference>
<protein>
    <submittedName>
        <fullName evidence="1">Phage late control D family protein</fullName>
    </submittedName>
</protein>
<sequence length="385" mass="43270">MAVLQSLQKKITILKAQATAGLLAQEHISRRAWLSVTYNGKDISESLVQYVLSFSYTDNLTGQVDDISITLEDRAELWEADWMPERGATLDITICTYNWSDLYSEEEDLKLGKFEIDEIEASSAPNVVTIKAVAISIGDDSTLRSTLRSHTWENISVWKAANDIAWQNGMKLQWYCDENPNIDKLEQSDESDLDVLQKICDDAGFALKVTTDTIIIFDVKKFEQNDVYAEYYHPGTTILDNVEDQTKPVQTDALLSYSFKAKIRDVYKKCHVKYAKDKDKSVIESTFVAPDKQDKDGATLEIHQQVSSQAEADRLAKIKLREKNCEEFTGSFSSDGNIGLCAGETIEMLGFGNFSGKYIITQTKHDISSSGFTSSVEIRKCLDGY</sequence>
<proteinExistence type="predicted"/>
<dbReference type="Proteomes" id="UP001605989">
    <property type="component" value="Unassembled WGS sequence"/>
</dbReference>
<keyword evidence="2" id="KW-1185">Reference proteome</keyword>
<evidence type="ECO:0000313" key="2">
    <source>
        <dbReference type="Proteomes" id="UP001605989"/>
    </source>
</evidence>
<comment type="caution">
    <text evidence="1">The sequence shown here is derived from an EMBL/GenBank/DDBJ whole genome shotgun (WGS) entry which is preliminary data.</text>
</comment>
<evidence type="ECO:0000313" key="1">
    <source>
        <dbReference type="EMBL" id="MFG6273266.1"/>
    </source>
</evidence>
<name>A0ABW7DPM0_9FIRM</name>
<reference evidence="1 2" key="1">
    <citation type="submission" date="2024-10" db="EMBL/GenBank/DDBJ databases">
        <authorList>
            <person name="Sang B.-I."/>
            <person name="Prabhaharan D."/>
        </authorList>
    </citation>
    <scope>NUCLEOTIDE SEQUENCE [LARGE SCALE GENOMIC DNA]</scope>
    <source>
        <strain evidence="1 2">MH</strain>
    </source>
</reference>
<dbReference type="SUPFAM" id="SSF69279">
    <property type="entry name" value="Phage tail proteins"/>
    <property type="match status" value="1"/>
</dbReference>
<organism evidence="1 2">
    <name type="scientific">Megasphaera hexanoica</name>
    <dbReference type="NCBI Taxonomy" id="1675036"/>
    <lineage>
        <taxon>Bacteria</taxon>
        <taxon>Bacillati</taxon>
        <taxon>Bacillota</taxon>
        <taxon>Negativicutes</taxon>
        <taxon>Veillonellales</taxon>
        <taxon>Veillonellaceae</taxon>
        <taxon>Megasphaera</taxon>
    </lineage>
</organism>